<feature type="region of interest" description="Disordered" evidence="1">
    <location>
        <begin position="209"/>
        <end position="290"/>
    </location>
</feature>
<dbReference type="Proteomes" id="UP000027135">
    <property type="component" value="Unassembled WGS sequence"/>
</dbReference>
<evidence type="ECO:0000313" key="3">
    <source>
        <dbReference type="Proteomes" id="UP000027135"/>
    </source>
</evidence>
<feature type="region of interest" description="Disordered" evidence="1">
    <location>
        <begin position="505"/>
        <end position="542"/>
    </location>
</feature>
<evidence type="ECO:0000313" key="2">
    <source>
        <dbReference type="EMBL" id="KDR11306.1"/>
    </source>
</evidence>
<feature type="region of interest" description="Disordered" evidence="1">
    <location>
        <begin position="444"/>
        <end position="481"/>
    </location>
</feature>
<proteinExistence type="predicted"/>
<protein>
    <submittedName>
        <fullName evidence="2">Uncharacterized protein</fullName>
    </submittedName>
</protein>
<accession>A0A067QYG1</accession>
<name>A0A067QYG1_ZOONE</name>
<evidence type="ECO:0000256" key="1">
    <source>
        <dbReference type="SAM" id="MobiDB-lite"/>
    </source>
</evidence>
<feature type="compositionally biased region" description="Polar residues" evidence="1">
    <location>
        <begin position="735"/>
        <end position="747"/>
    </location>
</feature>
<feature type="compositionally biased region" description="Polar residues" evidence="1">
    <location>
        <begin position="660"/>
        <end position="673"/>
    </location>
</feature>
<feature type="compositionally biased region" description="Polar residues" evidence="1">
    <location>
        <begin position="444"/>
        <end position="471"/>
    </location>
</feature>
<dbReference type="InParanoid" id="A0A067QYG1"/>
<feature type="compositionally biased region" description="Polar residues" evidence="1">
    <location>
        <begin position="520"/>
        <end position="542"/>
    </location>
</feature>
<feature type="compositionally biased region" description="Polar residues" evidence="1">
    <location>
        <begin position="591"/>
        <end position="616"/>
    </location>
</feature>
<feature type="region of interest" description="Disordered" evidence="1">
    <location>
        <begin position="890"/>
        <end position="931"/>
    </location>
</feature>
<feature type="compositionally biased region" description="Basic and acidic residues" evidence="1">
    <location>
        <begin position="234"/>
        <end position="245"/>
    </location>
</feature>
<feature type="compositionally biased region" description="Basic and acidic residues" evidence="1">
    <location>
        <begin position="505"/>
        <end position="517"/>
    </location>
</feature>
<feature type="region of interest" description="Disordered" evidence="1">
    <location>
        <begin position="138"/>
        <end position="172"/>
    </location>
</feature>
<feature type="region of interest" description="Disordered" evidence="1">
    <location>
        <begin position="591"/>
        <end position="618"/>
    </location>
</feature>
<feature type="compositionally biased region" description="Polar residues" evidence="1">
    <location>
        <begin position="261"/>
        <end position="290"/>
    </location>
</feature>
<feature type="compositionally biased region" description="Basic and acidic residues" evidence="1">
    <location>
        <begin position="694"/>
        <end position="712"/>
    </location>
</feature>
<gene>
    <name evidence="2" type="ORF">L798_14949</name>
</gene>
<feature type="compositionally biased region" description="Polar residues" evidence="1">
    <location>
        <begin position="713"/>
        <end position="725"/>
    </location>
</feature>
<feature type="compositionally biased region" description="Polar residues" evidence="1">
    <location>
        <begin position="138"/>
        <end position="166"/>
    </location>
</feature>
<dbReference type="EMBL" id="KK853104">
    <property type="protein sequence ID" value="KDR11306.1"/>
    <property type="molecule type" value="Genomic_DNA"/>
</dbReference>
<keyword evidence="3" id="KW-1185">Reference proteome</keyword>
<dbReference type="AlphaFoldDB" id="A0A067QYG1"/>
<sequence length="931" mass="101604">MNKFAPAALTCKMHDFEAKKPSESIAFLQLFLKPNPYVHNSYSEGVPGSSNSAGTFDVHGMEAESEMARHVHQQAAPWDWSQGQDFHFNGGQRPGLSKELNQGQWWSADRPQVWGPQQIRLVPNHHHLLLNKQLLTTESNKNGFQPPSPEGSRSSVATTQQQGTNETTDKQMRLDVAKAKLLQRYQTEARGQQGDKELPLSVSVSDCTDAQPCANASGETEGSTLHTRSADNIGDSKHEDSRAVHDPTNNGTDPSEIPENGPNSSAPSDDTEDISGNSTAGTSCKNSSCSEEAGNYTELQKGNTQEIHRDSNSYPKKIITYEKSTMNLKTSVTDWRNNTVHEKNLNKESTDSVPSFTEETYASSTYNTLSKKGLSQSPLKIDSAQIPRSIDIPKNEFSNRNSSLHNETETAVTSLGSSDMMTTASLKFDTEVEGNQEADITTEVGVNNGSYPEPQDNYTESSTTKTSNEVSMTGAGRTTPGDVIVTSAEFDAPRDSILSKARINSDSHKMDHSDEIVPHSNVNKSDTISKNAVGNDSFTNPTDKNLDFVAIKTKSRGSRVNFRMENKTVTTGTGKMFRSDIIVSSAESNTFHETNESTGGVNSNANEPGNNSSENPFLSEPVTAETLAREMTTPRESQLTPYSLNTESVATAMPVERSSHVISGEQSRNSNKSKGGEVLSTGSTSGHEISFNGEIKDNFNDSKKYVSERMGHTNESQTSLQSVDASSRPEDFKKSNVSTQDDASTVSSDKRNSATEITPPTEFAEGEASKVSDDVSVTEKGNAQSQKSNRQMKSVRGFPQTDKLHVGYSHGGSFQNSGKNRTGTYTQFQPIAPPNAMQFLVYANAQNPHYVGNGRGSGTLFRMFQQPFIYPPPPPLEHYDHSAGYNSNIRSGNKYDRRRNTGEATNTQAEVNADGRKAEDEFPVSITLGDK</sequence>
<feature type="compositionally biased region" description="Polar residues" evidence="1">
    <location>
        <begin position="779"/>
        <end position="792"/>
    </location>
</feature>
<feature type="region of interest" description="Disordered" evidence="1">
    <location>
        <begin position="659"/>
        <end position="804"/>
    </location>
</feature>
<feature type="compositionally biased region" description="Polar residues" evidence="1">
    <location>
        <begin position="217"/>
        <end position="227"/>
    </location>
</feature>
<reference evidence="2 3" key="1">
    <citation type="journal article" date="2014" name="Nat. Commun.">
        <title>Molecular traces of alternative social organization in a termite genome.</title>
        <authorList>
            <person name="Terrapon N."/>
            <person name="Li C."/>
            <person name="Robertson H.M."/>
            <person name="Ji L."/>
            <person name="Meng X."/>
            <person name="Booth W."/>
            <person name="Chen Z."/>
            <person name="Childers C.P."/>
            <person name="Glastad K.M."/>
            <person name="Gokhale K."/>
            <person name="Gowin J."/>
            <person name="Gronenberg W."/>
            <person name="Hermansen R.A."/>
            <person name="Hu H."/>
            <person name="Hunt B.G."/>
            <person name="Huylmans A.K."/>
            <person name="Khalil S.M."/>
            <person name="Mitchell R.D."/>
            <person name="Munoz-Torres M.C."/>
            <person name="Mustard J.A."/>
            <person name="Pan H."/>
            <person name="Reese J.T."/>
            <person name="Scharf M.E."/>
            <person name="Sun F."/>
            <person name="Vogel H."/>
            <person name="Xiao J."/>
            <person name="Yang W."/>
            <person name="Yang Z."/>
            <person name="Yang Z."/>
            <person name="Zhou J."/>
            <person name="Zhu J."/>
            <person name="Brent C.S."/>
            <person name="Elsik C.G."/>
            <person name="Goodisman M.A."/>
            <person name="Liberles D.A."/>
            <person name="Roe R.M."/>
            <person name="Vargo E.L."/>
            <person name="Vilcinskas A."/>
            <person name="Wang J."/>
            <person name="Bornberg-Bauer E."/>
            <person name="Korb J."/>
            <person name="Zhang G."/>
            <person name="Liebig J."/>
        </authorList>
    </citation>
    <scope>NUCLEOTIDE SEQUENCE [LARGE SCALE GENOMIC DNA]</scope>
    <source>
        <tissue evidence="2">Whole organism</tissue>
    </source>
</reference>
<organism evidence="2 3">
    <name type="scientific">Zootermopsis nevadensis</name>
    <name type="common">Dampwood termite</name>
    <dbReference type="NCBI Taxonomy" id="136037"/>
    <lineage>
        <taxon>Eukaryota</taxon>
        <taxon>Metazoa</taxon>
        <taxon>Ecdysozoa</taxon>
        <taxon>Arthropoda</taxon>
        <taxon>Hexapoda</taxon>
        <taxon>Insecta</taxon>
        <taxon>Pterygota</taxon>
        <taxon>Neoptera</taxon>
        <taxon>Polyneoptera</taxon>
        <taxon>Dictyoptera</taxon>
        <taxon>Blattodea</taxon>
        <taxon>Blattoidea</taxon>
        <taxon>Termitoidae</taxon>
        <taxon>Termopsidae</taxon>
        <taxon>Zootermopsis</taxon>
    </lineage>
</organism>